<dbReference type="GO" id="GO:0020037">
    <property type="term" value="F:heme binding"/>
    <property type="evidence" value="ECO:0007669"/>
    <property type="project" value="TreeGrafter"/>
</dbReference>
<proteinExistence type="predicted"/>
<feature type="binding site" evidence="3">
    <location>
        <position position="159"/>
    </location>
    <ligand>
        <name>Fe cation</name>
        <dbReference type="ChEBI" id="CHEBI:24875"/>
    </ligand>
</feature>
<evidence type="ECO:0000259" key="4">
    <source>
        <dbReference type="PROSITE" id="PS50905"/>
    </source>
</evidence>
<dbReference type="SUPFAM" id="SSF47240">
    <property type="entry name" value="Ferritin-like"/>
    <property type="match status" value="1"/>
</dbReference>
<sequence>MFEQGALGENHFLADVRRLRASAQTMMAEGNETVGLLQAAMAAEIACVLRYSMIAVSADGLQNEWVATECAAQAADERSHMVRLAERITELGGAPDYFAAGLATRHMAPEAATGCLPRLFKENLAAEQCVIELYRELSDHFAGSDPRTKAILDDILADEEAHTSDMEDLLTTQLL</sequence>
<dbReference type="PROSITE" id="PS50905">
    <property type="entry name" value="FERRITIN_LIKE"/>
    <property type="match status" value="1"/>
</dbReference>
<dbReference type="PIRSF" id="PIRSF018063">
    <property type="entry name" value="Ferrtn_UCP018063"/>
    <property type="match status" value="1"/>
</dbReference>
<dbReference type="GO" id="GO:0008199">
    <property type="term" value="F:ferric iron binding"/>
    <property type="evidence" value="ECO:0007669"/>
    <property type="project" value="InterPro"/>
</dbReference>
<feature type="binding site" evidence="3">
    <location>
        <position position="44"/>
    </location>
    <ligand>
        <name>Fe cation</name>
        <dbReference type="ChEBI" id="CHEBI:24875"/>
    </ligand>
</feature>
<name>A0A0D6PF86_9PROT</name>
<evidence type="ECO:0000256" key="1">
    <source>
        <dbReference type="ARBA" id="ARBA00022434"/>
    </source>
</evidence>
<dbReference type="GO" id="GO:0005829">
    <property type="term" value="C:cytosol"/>
    <property type="evidence" value="ECO:0007669"/>
    <property type="project" value="TreeGrafter"/>
</dbReference>
<keyword evidence="6" id="KW-1185">Reference proteome</keyword>
<dbReference type="STRING" id="1120923.SAMN02746095_03437"/>
<dbReference type="GO" id="GO:0006879">
    <property type="term" value="P:intracellular iron ion homeostasis"/>
    <property type="evidence" value="ECO:0007669"/>
    <property type="project" value="UniProtKB-KW"/>
</dbReference>
<evidence type="ECO:0000256" key="2">
    <source>
        <dbReference type="ARBA" id="ARBA00023004"/>
    </source>
</evidence>
<reference evidence="5 6" key="1">
    <citation type="submission" date="2012-11" db="EMBL/GenBank/DDBJ databases">
        <title>Whole genome sequence of Acidocella aminolytica 101 = DSM 11237.</title>
        <authorList>
            <person name="Azuma Y."/>
            <person name="Higashiura N."/>
            <person name="Hirakawa H."/>
            <person name="Matsushita K."/>
        </authorList>
    </citation>
    <scope>NUCLEOTIDE SEQUENCE [LARGE SCALE GENOMIC DNA]</scope>
    <source>
        <strain evidence="6">101 / DSM 11237</strain>
    </source>
</reference>
<accession>A0A0D6PF86</accession>
<dbReference type="AlphaFoldDB" id="A0A0D6PF86"/>
<dbReference type="PANTHER" id="PTHR30295:SF1">
    <property type="entry name" value="DNA PROTECTION DURING STARVATION PROTEIN"/>
    <property type="match status" value="1"/>
</dbReference>
<comment type="caution">
    <text evidence="5">The sequence shown here is derived from an EMBL/GenBank/DDBJ whole genome shotgun (WGS) entry which is preliminary data.</text>
</comment>
<keyword evidence="1" id="KW-0409">Iron storage</keyword>
<dbReference type="RefSeq" id="WP_048878742.1">
    <property type="nucleotide sequence ID" value="NZ_BANC01000043.1"/>
</dbReference>
<dbReference type="InterPro" id="IPR008331">
    <property type="entry name" value="Ferritin_DPS_dom"/>
</dbReference>
<feature type="domain" description="Ferritin-like diiron" evidence="4">
    <location>
        <begin position="27"/>
        <end position="175"/>
    </location>
</feature>
<dbReference type="InterPro" id="IPR009040">
    <property type="entry name" value="Ferritin-like_diiron"/>
</dbReference>
<evidence type="ECO:0000313" key="6">
    <source>
        <dbReference type="Proteomes" id="UP000032668"/>
    </source>
</evidence>
<feature type="binding site" evidence="3">
    <location>
        <position position="80"/>
    </location>
    <ligand>
        <name>Fe cation</name>
        <dbReference type="ChEBI" id="CHEBI:24875"/>
    </ligand>
</feature>
<dbReference type="OrthoDB" id="9800505at2"/>
<feature type="binding site" evidence="3">
    <location>
        <position position="162"/>
    </location>
    <ligand>
        <name>Fe cation</name>
        <dbReference type="ChEBI" id="CHEBI:24875"/>
    </ligand>
</feature>
<dbReference type="GO" id="GO:0004322">
    <property type="term" value="F:ferroxidase activity"/>
    <property type="evidence" value="ECO:0007669"/>
    <property type="project" value="TreeGrafter"/>
</dbReference>
<organism evidence="5 6">
    <name type="scientific">Acidocella aminolytica 101 = DSM 11237</name>
    <dbReference type="NCBI Taxonomy" id="1120923"/>
    <lineage>
        <taxon>Bacteria</taxon>
        <taxon>Pseudomonadati</taxon>
        <taxon>Pseudomonadota</taxon>
        <taxon>Alphaproteobacteria</taxon>
        <taxon>Acetobacterales</taxon>
        <taxon>Acidocellaceae</taxon>
        <taxon>Acidocella</taxon>
    </lineage>
</organism>
<evidence type="ECO:0000256" key="3">
    <source>
        <dbReference type="PIRSR" id="PIRSR018063-50"/>
    </source>
</evidence>
<dbReference type="EMBL" id="BANC01000043">
    <property type="protein sequence ID" value="GAN80327.1"/>
    <property type="molecule type" value="Genomic_DNA"/>
</dbReference>
<keyword evidence="2 3" id="KW-0408">Iron</keyword>
<feature type="binding site" evidence="3">
    <location>
        <position position="127"/>
    </location>
    <ligand>
        <name>Fe cation</name>
        <dbReference type="ChEBI" id="CHEBI:24875"/>
    </ligand>
</feature>
<dbReference type="InterPro" id="IPR009078">
    <property type="entry name" value="Ferritin-like_SF"/>
</dbReference>
<keyword evidence="3" id="KW-0479">Metal-binding</keyword>
<dbReference type="InterPro" id="IPR012347">
    <property type="entry name" value="Ferritin-like"/>
</dbReference>
<dbReference type="PANTHER" id="PTHR30295">
    <property type="entry name" value="BACTERIOFERRITIN"/>
    <property type="match status" value="1"/>
</dbReference>
<dbReference type="Gene3D" id="1.20.1260.10">
    <property type="match status" value="1"/>
</dbReference>
<protein>
    <submittedName>
        <fullName evidence="5">Bacterioferritin</fullName>
    </submittedName>
</protein>
<gene>
    <name evidence="5" type="ORF">Aam_044_030</name>
</gene>
<evidence type="ECO:0000313" key="5">
    <source>
        <dbReference type="EMBL" id="GAN80327.1"/>
    </source>
</evidence>
<dbReference type="InterPro" id="IPR014490">
    <property type="entry name" value="Dps-like"/>
</dbReference>
<dbReference type="Pfam" id="PF00210">
    <property type="entry name" value="Ferritin"/>
    <property type="match status" value="1"/>
</dbReference>
<dbReference type="Proteomes" id="UP000032668">
    <property type="component" value="Unassembled WGS sequence"/>
</dbReference>